<proteinExistence type="predicted"/>
<gene>
    <name evidence="4" type="ORF">AC478_01425</name>
</gene>
<dbReference type="Gene3D" id="3.60.20.10">
    <property type="entry name" value="Glutamine Phosphoribosylpyrophosphate, subunit 1, domain 1"/>
    <property type="match status" value="1"/>
</dbReference>
<keyword evidence="2" id="KW-0315">Glutamine amidotransferase</keyword>
<dbReference type="Gene3D" id="3.40.50.2020">
    <property type="match status" value="1"/>
</dbReference>
<dbReference type="AlphaFoldDB" id="A0A0M0BV66"/>
<feature type="domain" description="Glutamine amidotransferase type-2" evidence="3">
    <location>
        <begin position="1"/>
        <end position="220"/>
    </location>
</feature>
<name>A0A0M0BV66_9ARCH</name>
<dbReference type="EMBL" id="LFWV01000013">
    <property type="protein sequence ID" value="KON32066.1"/>
    <property type="molecule type" value="Genomic_DNA"/>
</dbReference>
<dbReference type="InterPro" id="IPR029055">
    <property type="entry name" value="Ntn_hydrolases_N"/>
</dbReference>
<dbReference type="PROSITE" id="PS51278">
    <property type="entry name" value="GATASE_TYPE_2"/>
    <property type="match status" value="1"/>
</dbReference>
<dbReference type="Proteomes" id="UP000054016">
    <property type="component" value="Unassembled WGS sequence"/>
</dbReference>
<accession>A0A0M0BV66</accession>
<evidence type="ECO:0000256" key="1">
    <source>
        <dbReference type="ARBA" id="ARBA00022679"/>
    </source>
</evidence>
<reference evidence="5" key="1">
    <citation type="submission" date="2015-06" db="EMBL/GenBank/DDBJ databases">
        <title>New insights into the roles of widespread benthic archaea in carbon and nitrogen cycling.</title>
        <authorList>
            <person name="Lazar C.S."/>
            <person name="Baker B.J."/>
            <person name="Seitz K.W."/>
            <person name="Hyde A.S."/>
            <person name="Dick G.J."/>
            <person name="Hinrichs K.-U."/>
            <person name="Teske A.P."/>
        </authorList>
    </citation>
    <scope>NUCLEOTIDE SEQUENCE [LARGE SCALE GENOMIC DNA]</scope>
</reference>
<dbReference type="GO" id="GO:0016740">
    <property type="term" value="F:transferase activity"/>
    <property type="evidence" value="ECO:0007669"/>
    <property type="project" value="UniProtKB-KW"/>
</dbReference>
<dbReference type="InterPro" id="IPR017932">
    <property type="entry name" value="GATase_2_dom"/>
</dbReference>
<evidence type="ECO:0000313" key="5">
    <source>
        <dbReference type="Proteomes" id="UP000054016"/>
    </source>
</evidence>
<protein>
    <recommendedName>
        <fullName evidence="3">Glutamine amidotransferase type-2 domain-containing protein</fullName>
    </recommendedName>
</protein>
<dbReference type="CDD" id="cd06223">
    <property type="entry name" value="PRTases_typeI"/>
    <property type="match status" value="1"/>
</dbReference>
<dbReference type="InterPro" id="IPR000836">
    <property type="entry name" value="PRTase_dom"/>
</dbReference>
<dbReference type="InterPro" id="IPR029057">
    <property type="entry name" value="PRTase-like"/>
</dbReference>
<organism evidence="4 5">
    <name type="scientific">miscellaneous Crenarchaeota group-1 archaeon SG8-32-3</name>
    <dbReference type="NCBI Taxonomy" id="1685125"/>
    <lineage>
        <taxon>Archaea</taxon>
        <taxon>Candidatus Bathyarchaeota</taxon>
        <taxon>MCG-1</taxon>
    </lineage>
</organism>
<comment type="caution">
    <text evidence="4">The sequence shown here is derived from an EMBL/GenBank/DDBJ whole genome shotgun (WGS) entry which is preliminary data.</text>
</comment>
<dbReference type="SUPFAM" id="SSF56235">
    <property type="entry name" value="N-terminal nucleophile aminohydrolases (Ntn hydrolases)"/>
    <property type="match status" value="1"/>
</dbReference>
<sequence>MGGLFGVASKDNCGRDLFFGTDYNTHLGTEVGGLALLDGDVKIFSHDISNSQFKSEFSKYYEKLNGVLGIGVISDVNEEQPIKFETKIGSFALCTIGLIKNSRELYSELVEAGATFKRSSQKTSTNILSQTEIVGELICRGKSIADGIEKMYSKIVGSISLLLLSENERAIYAAGDTFPLVVGLKEQSWVVASETTCFPNLGYEVAKFLDYREIVSFTENGLKTRIPTAGKKRFCPFLHVYSGFPASDFYGINSEIVRERCGGFLAENDNVKADMVLGIADSGLPHSVGYVKRKIELAREKVHTHISEFNRGIIDSKEFEKRVRSVMNLVAPLRRPLVKYTPGWGRSYIPPVQSKRELIAKYKQVPNPQIIKGKSIILVDDSIRRGTQLQNLLRDKIWPFKPKEIHGRIASPPQIHPCIYDLTTKTSDLATHKSLEATDQDLDLTQYLNSTNPNYKMMEEEIRKRIGFTTLRFLTLEEMINAVIEAPNNKKLRREDLCTYCWTGNFR</sequence>
<dbReference type="SUPFAM" id="SSF53271">
    <property type="entry name" value="PRTase-like"/>
    <property type="match status" value="1"/>
</dbReference>
<keyword evidence="1" id="KW-0808">Transferase</keyword>
<evidence type="ECO:0000259" key="3">
    <source>
        <dbReference type="PROSITE" id="PS51278"/>
    </source>
</evidence>
<dbReference type="PANTHER" id="PTHR11907">
    <property type="entry name" value="AMIDOPHOSPHORIBOSYLTRANSFERASE"/>
    <property type="match status" value="1"/>
</dbReference>
<evidence type="ECO:0000256" key="2">
    <source>
        <dbReference type="ARBA" id="ARBA00022962"/>
    </source>
</evidence>
<evidence type="ECO:0000313" key="4">
    <source>
        <dbReference type="EMBL" id="KON32066.1"/>
    </source>
</evidence>
<dbReference type="Pfam" id="PF13537">
    <property type="entry name" value="GATase_7"/>
    <property type="match status" value="1"/>
</dbReference>